<dbReference type="Proteomes" id="UP001139068">
    <property type="component" value="Unassembled WGS sequence"/>
</dbReference>
<comment type="caution">
    <text evidence="1">The sequence shown here is derived from an EMBL/GenBank/DDBJ whole genome shotgun (WGS) entry which is preliminary data.</text>
</comment>
<gene>
    <name evidence="1" type="ORF">K9U37_04160</name>
</gene>
<evidence type="ECO:0000313" key="1">
    <source>
        <dbReference type="EMBL" id="MCI4674169.1"/>
    </source>
</evidence>
<dbReference type="EMBL" id="JAIVFL010000001">
    <property type="protein sequence ID" value="MCI4674169.1"/>
    <property type="molecule type" value="Genomic_DNA"/>
</dbReference>
<name>A0ABS9YUX8_9MYCO</name>
<organism evidence="1 2">
    <name type="scientific">Candidatus Mycolicibacterium alkanivorans</name>
    <dbReference type="NCBI Taxonomy" id="2954114"/>
    <lineage>
        <taxon>Bacteria</taxon>
        <taxon>Bacillati</taxon>
        <taxon>Actinomycetota</taxon>
        <taxon>Actinomycetes</taxon>
        <taxon>Mycobacteriales</taxon>
        <taxon>Mycobacteriaceae</taxon>
        <taxon>Mycolicibacterium</taxon>
    </lineage>
</organism>
<accession>A0ABS9YUX8</accession>
<dbReference type="RefSeq" id="WP_243070636.1">
    <property type="nucleotide sequence ID" value="NZ_JAIVFL010000001.1"/>
</dbReference>
<proteinExistence type="predicted"/>
<reference evidence="1" key="1">
    <citation type="journal article" date="2022" name="ISME J.">
        <title>Identification of active gaseous-alkane degraders at natural gas seeps.</title>
        <authorList>
            <person name="Farhan Ul Haque M."/>
            <person name="Hernandez M."/>
            <person name="Crombie A.T."/>
            <person name="Murrell J.C."/>
        </authorList>
    </citation>
    <scope>NUCLEOTIDE SEQUENCE</scope>
    <source>
        <strain evidence="1">ANDR5</strain>
    </source>
</reference>
<evidence type="ECO:0000313" key="2">
    <source>
        <dbReference type="Proteomes" id="UP001139068"/>
    </source>
</evidence>
<protein>
    <submittedName>
        <fullName evidence="1">Uncharacterized protein</fullName>
    </submittedName>
</protein>
<sequence length="81" mass="9023">MVSELFVFNGVNALTGDYFFPKLSSGDITKVALGEQLDPVHLLELKRRYERSLYKSLGPIEDVDPTNLEETGWGVVLALLP</sequence>
<keyword evidence="2" id="KW-1185">Reference proteome</keyword>